<comment type="caution">
    <text evidence="1">The sequence shown here is derived from an EMBL/GenBank/DDBJ whole genome shotgun (WGS) entry which is preliminary data.</text>
</comment>
<dbReference type="Proteomes" id="UP000824890">
    <property type="component" value="Unassembled WGS sequence"/>
</dbReference>
<dbReference type="EMBL" id="JAGKQM010000007">
    <property type="protein sequence ID" value="KAH0919915.1"/>
    <property type="molecule type" value="Genomic_DNA"/>
</dbReference>
<protein>
    <submittedName>
        <fullName evidence="1">Uncharacterized protein</fullName>
    </submittedName>
</protein>
<gene>
    <name evidence="1" type="ORF">HID58_027575</name>
</gene>
<sequence length="150" mass="16514">VERHAFPFVKTRHAMRASPRLTEDQVAVLSKHKSHVRSLELKTVATEGPRLLWQIWKAEGPLVESGVRSPAHAGLLAISWATTAVKDHKLRNGASILFLRAPWFWFIELATLAASAIADSVVSGQRSHSYVASGGPRWLAMLLDKEAISS</sequence>
<evidence type="ECO:0000313" key="1">
    <source>
        <dbReference type="EMBL" id="KAH0919915.1"/>
    </source>
</evidence>
<evidence type="ECO:0000313" key="2">
    <source>
        <dbReference type="Proteomes" id="UP000824890"/>
    </source>
</evidence>
<reference evidence="1 2" key="1">
    <citation type="submission" date="2021-05" db="EMBL/GenBank/DDBJ databases">
        <title>Genome Assembly of Synthetic Allotetraploid Brassica napus Reveals Homoeologous Exchanges between Subgenomes.</title>
        <authorList>
            <person name="Davis J.T."/>
        </authorList>
    </citation>
    <scope>NUCLEOTIDE SEQUENCE [LARGE SCALE GENOMIC DNA]</scope>
    <source>
        <strain evidence="2">cv. Da-Ae</strain>
        <tissue evidence="1">Seedling</tissue>
    </source>
</reference>
<proteinExistence type="predicted"/>
<feature type="non-terminal residue" evidence="1">
    <location>
        <position position="1"/>
    </location>
</feature>
<accession>A0ABQ8CU92</accession>
<organism evidence="1 2">
    <name type="scientific">Brassica napus</name>
    <name type="common">Rape</name>
    <dbReference type="NCBI Taxonomy" id="3708"/>
    <lineage>
        <taxon>Eukaryota</taxon>
        <taxon>Viridiplantae</taxon>
        <taxon>Streptophyta</taxon>
        <taxon>Embryophyta</taxon>
        <taxon>Tracheophyta</taxon>
        <taxon>Spermatophyta</taxon>
        <taxon>Magnoliopsida</taxon>
        <taxon>eudicotyledons</taxon>
        <taxon>Gunneridae</taxon>
        <taxon>Pentapetalae</taxon>
        <taxon>rosids</taxon>
        <taxon>malvids</taxon>
        <taxon>Brassicales</taxon>
        <taxon>Brassicaceae</taxon>
        <taxon>Brassiceae</taxon>
        <taxon>Brassica</taxon>
    </lineage>
</organism>
<keyword evidence="2" id="KW-1185">Reference proteome</keyword>
<name>A0ABQ8CU92_BRANA</name>